<keyword evidence="5" id="KW-1185">Reference proteome</keyword>
<evidence type="ECO:0000313" key="4">
    <source>
        <dbReference type="EMBL" id="MBB4246879.1"/>
    </source>
</evidence>
<dbReference type="PANTHER" id="PTHR35147">
    <property type="entry name" value="CHEMORECEPTOR GLUTAMINE DEAMIDASE CHED-RELATED"/>
    <property type="match status" value="1"/>
</dbReference>
<dbReference type="Gene3D" id="3.30.1330.200">
    <property type="match status" value="1"/>
</dbReference>
<dbReference type="InterPro" id="IPR011324">
    <property type="entry name" value="Cytotoxic_necrot_fac-like_cat"/>
</dbReference>
<reference evidence="4 5" key="1">
    <citation type="submission" date="2020-08" db="EMBL/GenBank/DDBJ databases">
        <title>Genome sequencing of Purple Non-Sulfur Bacteria from various extreme environments.</title>
        <authorList>
            <person name="Mayer M."/>
        </authorList>
    </citation>
    <scope>NUCLEOTIDE SEQUENCE [LARGE SCALE GENOMIC DNA]</scope>
    <source>
        <strain evidence="4 5">2761</strain>
    </source>
</reference>
<accession>A0A840GF76</accession>
<gene>
    <name evidence="3" type="primary">cheD</name>
    <name evidence="4" type="ORF">GGD90_001242</name>
</gene>
<keyword evidence="2 3" id="KW-0378">Hydrolase</keyword>
<comment type="similarity">
    <text evidence="3">Belongs to the CheD family.</text>
</comment>
<dbReference type="GO" id="GO:0006935">
    <property type="term" value="P:chemotaxis"/>
    <property type="evidence" value="ECO:0007669"/>
    <property type="project" value="UniProtKB-UniRule"/>
</dbReference>
<evidence type="ECO:0000256" key="1">
    <source>
        <dbReference type="ARBA" id="ARBA00022500"/>
    </source>
</evidence>
<evidence type="ECO:0000256" key="2">
    <source>
        <dbReference type="ARBA" id="ARBA00022801"/>
    </source>
</evidence>
<dbReference type="OrthoDB" id="9807202at2"/>
<dbReference type="Proteomes" id="UP000587070">
    <property type="component" value="Unassembled WGS sequence"/>
</dbReference>
<organism evidence="4 5">
    <name type="scientific">Rhodocyclus tenuis</name>
    <name type="common">Rhodospirillum tenue</name>
    <dbReference type="NCBI Taxonomy" id="1066"/>
    <lineage>
        <taxon>Bacteria</taxon>
        <taxon>Pseudomonadati</taxon>
        <taxon>Pseudomonadota</taxon>
        <taxon>Betaproteobacteria</taxon>
        <taxon>Rhodocyclales</taxon>
        <taxon>Rhodocyclaceae</taxon>
        <taxon>Rhodocyclus</taxon>
    </lineage>
</organism>
<sequence>MTDYARLPAREIERLARNIHVGDWAVENERPIATLLGSCVAVCLYDQGGSLGGLNHFLLPTRKRDPLTDDDALLAGDACMTALLNGMLARGAVRHRLKAKAFGGGAVIEASSPAMAVGERNAEFAREWLERERIPLVASDLQGPWARKVLFVPQTGDAFCRRIASTMLSAQSVQREELAWAEAQLRPTTKPNVELF</sequence>
<dbReference type="CDD" id="cd16352">
    <property type="entry name" value="CheD"/>
    <property type="match status" value="1"/>
</dbReference>
<keyword evidence="1 3" id="KW-0145">Chemotaxis</keyword>
<proteinExistence type="inferred from homology"/>
<comment type="caution">
    <text evidence="4">The sequence shown here is derived from an EMBL/GenBank/DDBJ whole genome shotgun (WGS) entry which is preliminary data.</text>
</comment>
<dbReference type="EC" id="3.5.1.44" evidence="3"/>
<dbReference type="GO" id="GO:0050568">
    <property type="term" value="F:protein-glutamine glutaminase activity"/>
    <property type="evidence" value="ECO:0007669"/>
    <property type="project" value="UniProtKB-UniRule"/>
</dbReference>
<dbReference type="InterPro" id="IPR038592">
    <property type="entry name" value="CheD-like_sf"/>
</dbReference>
<dbReference type="SUPFAM" id="SSF64438">
    <property type="entry name" value="CNF1/YfiH-like putative cysteine hydrolases"/>
    <property type="match status" value="1"/>
</dbReference>
<evidence type="ECO:0000313" key="5">
    <source>
        <dbReference type="Proteomes" id="UP000587070"/>
    </source>
</evidence>
<dbReference type="HAMAP" id="MF_01440">
    <property type="entry name" value="CheD"/>
    <property type="match status" value="1"/>
</dbReference>
<dbReference type="PANTHER" id="PTHR35147:SF2">
    <property type="entry name" value="CHEMORECEPTOR GLUTAMINE DEAMIDASE CHED-RELATED"/>
    <property type="match status" value="1"/>
</dbReference>
<dbReference type="Pfam" id="PF03975">
    <property type="entry name" value="CheD"/>
    <property type="match status" value="1"/>
</dbReference>
<comment type="function">
    <text evidence="3">Probably deamidates glutamine residues to glutamate on methyl-accepting chemotaxis receptors (MCPs), playing an important role in chemotaxis.</text>
</comment>
<evidence type="ECO:0000256" key="3">
    <source>
        <dbReference type="HAMAP-Rule" id="MF_01440"/>
    </source>
</evidence>
<dbReference type="EMBL" id="JACIGE010000003">
    <property type="protein sequence ID" value="MBB4246879.1"/>
    <property type="molecule type" value="Genomic_DNA"/>
</dbReference>
<name>A0A840GF76_RHOTE</name>
<dbReference type="AlphaFoldDB" id="A0A840GF76"/>
<comment type="catalytic activity">
    <reaction evidence="3">
        <text>L-glutaminyl-[protein] + H2O = L-glutamyl-[protein] + NH4(+)</text>
        <dbReference type="Rhea" id="RHEA:16441"/>
        <dbReference type="Rhea" id="RHEA-COMP:10207"/>
        <dbReference type="Rhea" id="RHEA-COMP:10208"/>
        <dbReference type="ChEBI" id="CHEBI:15377"/>
        <dbReference type="ChEBI" id="CHEBI:28938"/>
        <dbReference type="ChEBI" id="CHEBI:29973"/>
        <dbReference type="ChEBI" id="CHEBI:30011"/>
        <dbReference type="EC" id="3.5.1.44"/>
    </reaction>
</comment>
<dbReference type="InterPro" id="IPR005659">
    <property type="entry name" value="Chemorcpt_Glu_NH3ase_CheD"/>
</dbReference>
<dbReference type="RefSeq" id="WP_153115379.1">
    <property type="nucleotide sequence ID" value="NZ_JACIGE010000003.1"/>
</dbReference>
<protein>
    <recommendedName>
        <fullName evidence="3">Probable chemoreceptor glutamine deamidase CheD</fullName>
        <ecNumber evidence="3">3.5.1.44</ecNumber>
    </recommendedName>
</protein>